<dbReference type="EMBL" id="JACCBY010000001">
    <property type="protein sequence ID" value="NYD89016.1"/>
    <property type="molecule type" value="Genomic_DNA"/>
</dbReference>
<accession>A0A7Y9K0K2</accession>
<reference evidence="1 2" key="1">
    <citation type="submission" date="2020-07" db="EMBL/GenBank/DDBJ databases">
        <authorList>
            <person name="Partida-Martinez L."/>
            <person name="Huntemann M."/>
            <person name="Clum A."/>
            <person name="Wang J."/>
            <person name="Palaniappan K."/>
            <person name="Ritter S."/>
            <person name="Chen I.-M."/>
            <person name="Stamatis D."/>
            <person name="Reddy T."/>
            <person name="O'Malley R."/>
            <person name="Daum C."/>
            <person name="Shapiro N."/>
            <person name="Ivanova N."/>
            <person name="Kyrpides N."/>
            <person name="Woyke T."/>
        </authorList>
    </citation>
    <scope>NUCLEOTIDE SEQUENCE [LARGE SCALE GENOMIC DNA]</scope>
    <source>
        <strain evidence="1 2">AS2.3</strain>
    </source>
</reference>
<evidence type="ECO:0000313" key="2">
    <source>
        <dbReference type="Proteomes" id="UP000517753"/>
    </source>
</evidence>
<keyword evidence="2" id="KW-1185">Reference proteome</keyword>
<comment type="caution">
    <text evidence="1">The sequence shown here is derived from an EMBL/GenBank/DDBJ whole genome shotgun (WGS) entry which is preliminary data.</text>
</comment>
<reference evidence="1 2" key="2">
    <citation type="submission" date="2020-08" db="EMBL/GenBank/DDBJ databases">
        <title>The Agave Microbiome: Exploring the role of microbial communities in plant adaptations to desert environments.</title>
        <authorList>
            <person name="Partida-Martinez L.P."/>
        </authorList>
    </citation>
    <scope>NUCLEOTIDE SEQUENCE [LARGE SCALE GENOMIC DNA]</scope>
    <source>
        <strain evidence="1 2">AS2.3</strain>
    </source>
</reference>
<dbReference type="Pfam" id="PF07277">
    <property type="entry name" value="SapC"/>
    <property type="match status" value="1"/>
</dbReference>
<protein>
    <recommendedName>
        <fullName evidence="3">Multidrug transporter</fullName>
    </recommendedName>
</protein>
<organism evidence="1 2">
    <name type="scientific">Sphingomonas melonis</name>
    <dbReference type="NCBI Taxonomy" id="152682"/>
    <lineage>
        <taxon>Bacteria</taxon>
        <taxon>Pseudomonadati</taxon>
        <taxon>Pseudomonadota</taxon>
        <taxon>Alphaproteobacteria</taxon>
        <taxon>Sphingomonadales</taxon>
        <taxon>Sphingomonadaceae</taxon>
        <taxon>Sphingomonas</taxon>
    </lineage>
</organism>
<gene>
    <name evidence="1" type="ORF">HD841_000785</name>
</gene>
<name>A0A7Y9K0K2_9SPHN</name>
<proteinExistence type="predicted"/>
<dbReference type="Proteomes" id="UP000517753">
    <property type="component" value="Unassembled WGS sequence"/>
</dbReference>
<evidence type="ECO:0008006" key="3">
    <source>
        <dbReference type="Google" id="ProtNLM"/>
    </source>
</evidence>
<dbReference type="InterPro" id="IPR010836">
    <property type="entry name" value="SapC"/>
</dbReference>
<dbReference type="AlphaFoldDB" id="A0A7Y9K0K2"/>
<sequence>MASAPLPLFYNGLEPLSSETHANWRIRQQDSAPFLVGQHAIPITTDEFPLVQRHMPIVFSVGDDAIPLALMGLNEGVNVFMGDDGKLTETNFYVPAYVRRYPYMLARLRPDAEELSLCFDPTSEALGAYDDGEPLFENGQPSQVTKAILDFAEQFEQAGARTQAFMNELREQELLMDGEVTIQVDENQPPFVYRGFQMINEEKLAGLRGDQLRKMSQSGMLPLLYAHLFSLSLMREIFGRQAQQNKVPQPQLG</sequence>
<dbReference type="RefSeq" id="WP_179507540.1">
    <property type="nucleotide sequence ID" value="NZ_JACCBY010000001.1"/>
</dbReference>
<evidence type="ECO:0000313" key="1">
    <source>
        <dbReference type="EMBL" id="NYD89016.1"/>
    </source>
</evidence>